<dbReference type="InterPro" id="IPR000323">
    <property type="entry name" value="Cu2_ascorb_mOase_N"/>
</dbReference>
<dbReference type="EMBL" id="JARBDR010000919">
    <property type="protein sequence ID" value="KAJ8300261.1"/>
    <property type="molecule type" value="Genomic_DNA"/>
</dbReference>
<evidence type="ECO:0000256" key="1">
    <source>
        <dbReference type="ARBA" id="ARBA00023157"/>
    </source>
</evidence>
<evidence type="ECO:0000313" key="6">
    <source>
        <dbReference type="EMBL" id="KAJ8300261.1"/>
    </source>
</evidence>
<sequence length="527" mass="60351">MGHLNIKNRSVMIKMKLYLTLCFLFCCVIKVDAYRHYQKLIPNGERVPHPCKPNYVWHGVGHEKPEGAGKRNPFGVQFAEAGRIWKNVCNLDSDGDGLTNGQELGDPNCIWAEGDIPQRDKNITHPGVCDPVDSPTCRAKNEFVDCNPEADFQCDALNETETRNITVRFPETAIPPSETNYYCMVFELPQDDDYHLVANIPHIDNKYVMHHIVLFGCDESSMGDPKCNQVIALWSVGLHGECLNKDIGIPFGATKGYKKAMLQIHWNNPELRADYKDSSGMVLYYTSKRRKYDSGVLLTGQTYLQIPPRQERREMKIEVLRNGVNIANITNEKYYNYDSPVMFEYKTETTLFGESTQEEMCFGFLTYHPVQNMPFSQCTSWKSLSTYKIWYKPESFPEIDGCRWRDFLNTSHPVTKAAMKDVLSKCKPFECLPECKETIIKIQNHSCLNNDIGFYLRHYISHWSWNFQLMQFLAAIDSCKLELNQNTCNRNSTRGSNNSSDGNVGGNGDGYNPQHNSITTLTPYLFN</sequence>
<evidence type="ECO:0000259" key="5">
    <source>
        <dbReference type="Pfam" id="PF24784"/>
    </source>
</evidence>
<feature type="region of interest" description="Disordered" evidence="3">
    <location>
        <begin position="490"/>
        <end position="522"/>
    </location>
</feature>
<dbReference type="SUPFAM" id="SSF49742">
    <property type="entry name" value="PHM/PNGase F"/>
    <property type="match status" value="2"/>
</dbReference>
<feature type="non-terminal residue" evidence="6">
    <location>
        <position position="527"/>
    </location>
</feature>
<name>A0ABQ9E4B8_TEGGR</name>
<dbReference type="InterPro" id="IPR057626">
    <property type="entry name" value="S-S_Temptin"/>
</dbReference>
<dbReference type="Pfam" id="PF01082">
    <property type="entry name" value="Cu2_monooxygen"/>
    <property type="match status" value="1"/>
</dbReference>
<evidence type="ECO:0000259" key="4">
    <source>
        <dbReference type="Pfam" id="PF01082"/>
    </source>
</evidence>
<feature type="domain" description="Temptin Cys/Cys disulfide" evidence="5">
    <location>
        <begin position="32"/>
        <end position="128"/>
    </location>
</feature>
<evidence type="ECO:0008006" key="8">
    <source>
        <dbReference type="Google" id="ProtNLM"/>
    </source>
</evidence>
<dbReference type="InterPro" id="IPR008977">
    <property type="entry name" value="PHM/PNGase_F_dom_sf"/>
</dbReference>
<keyword evidence="7" id="KW-1185">Reference proteome</keyword>
<reference evidence="6 7" key="1">
    <citation type="submission" date="2022-12" db="EMBL/GenBank/DDBJ databases">
        <title>Chromosome-level genome of Tegillarca granosa.</title>
        <authorList>
            <person name="Kim J."/>
        </authorList>
    </citation>
    <scope>NUCLEOTIDE SEQUENCE [LARGE SCALE GENOMIC DNA]</scope>
    <source>
        <strain evidence="6">Teg-2019</strain>
        <tissue evidence="6">Adductor muscle</tissue>
    </source>
</reference>
<dbReference type="InterPro" id="IPR014784">
    <property type="entry name" value="Cu2_ascorb_mOase-like_C"/>
</dbReference>
<gene>
    <name evidence="6" type="ORF">KUTeg_021780</name>
</gene>
<feature type="compositionally biased region" description="Low complexity" evidence="3">
    <location>
        <begin position="490"/>
        <end position="502"/>
    </location>
</feature>
<dbReference type="InterPro" id="IPR000945">
    <property type="entry name" value="DBH-like"/>
</dbReference>
<organism evidence="6 7">
    <name type="scientific">Tegillarca granosa</name>
    <name type="common">Malaysian cockle</name>
    <name type="synonym">Anadara granosa</name>
    <dbReference type="NCBI Taxonomy" id="220873"/>
    <lineage>
        <taxon>Eukaryota</taxon>
        <taxon>Metazoa</taxon>
        <taxon>Spiralia</taxon>
        <taxon>Lophotrochozoa</taxon>
        <taxon>Mollusca</taxon>
        <taxon>Bivalvia</taxon>
        <taxon>Autobranchia</taxon>
        <taxon>Pteriomorphia</taxon>
        <taxon>Arcoida</taxon>
        <taxon>Arcoidea</taxon>
        <taxon>Arcidae</taxon>
        <taxon>Tegillarca</taxon>
    </lineage>
</organism>
<evidence type="ECO:0000256" key="3">
    <source>
        <dbReference type="SAM" id="MobiDB-lite"/>
    </source>
</evidence>
<dbReference type="PANTHER" id="PTHR10157:SF23">
    <property type="entry name" value="MOXD1 HOMOLOG 1"/>
    <property type="match status" value="1"/>
</dbReference>
<comment type="caution">
    <text evidence="6">The sequence shown here is derived from an EMBL/GenBank/DDBJ whole genome shotgun (WGS) entry which is preliminary data.</text>
</comment>
<dbReference type="PANTHER" id="PTHR10157">
    <property type="entry name" value="DOPAMINE BETA HYDROXYLASE RELATED"/>
    <property type="match status" value="1"/>
</dbReference>
<dbReference type="Gene3D" id="2.60.120.230">
    <property type="match status" value="1"/>
</dbReference>
<feature type="compositionally biased region" description="Polar residues" evidence="3">
    <location>
        <begin position="513"/>
        <end position="522"/>
    </location>
</feature>
<feature type="domain" description="Copper type II ascorbate-dependent monooxygenase N-terminal" evidence="4">
    <location>
        <begin position="166"/>
        <end position="271"/>
    </location>
</feature>
<keyword evidence="2" id="KW-0325">Glycoprotein</keyword>
<proteinExistence type="predicted"/>
<dbReference type="Gene3D" id="2.60.120.310">
    <property type="entry name" value="Copper type II, ascorbate-dependent monooxygenase, N-terminal domain"/>
    <property type="match status" value="1"/>
</dbReference>
<dbReference type="Proteomes" id="UP001217089">
    <property type="component" value="Unassembled WGS sequence"/>
</dbReference>
<dbReference type="InterPro" id="IPR036939">
    <property type="entry name" value="Cu2_ascorb_mOase_N_sf"/>
</dbReference>
<accession>A0ABQ9E4B8</accession>
<dbReference type="Pfam" id="PF24784">
    <property type="entry name" value="Temptin_C"/>
    <property type="match status" value="1"/>
</dbReference>
<protein>
    <recommendedName>
        <fullName evidence="8">Temptin</fullName>
    </recommendedName>
</protein>
<evidence type="ECO:0000313" key="7">
    <source>
        <dbReference type="Proteomes" id="UP001217089"/>
    </source>
</evidence>
<evidence type="ECO:0000256" key="2">
    <source>
        <dbReference type="ARBA" id="ARBA00023180"/>
    </source>
</evidence>
<keyword evidence="1" id="KW-1015">Disulfide bond</keyword>